<dbReference type="Proteomes" id="UP001281761">
    <property type="component" value="Unassembled WGS sequence"/>
</dbReference>
<organism evidence="1 2">
    <name type="scientific">Blattamonas nauphoetae</name>
    <dbReference type="NCBI Taxonomy" id="2049346"/>
    <lineage>
        <taxon>Eukaryota</taxon>
        <taxon>Metamonada</taxon>
        <taxon>Preaxostyla</taxon>
        <taxon>Oxymonadida</taxon>
        <taxon>Blattamonas</taxon>
    </lineage>
</organism>
<reference evidence="1 2" key="1">
    <citation type="journal article" date="2022" name="bioRxiv">
        <title>Genomics of Preaxostyla Flagellates Illuminates Evolutionary Transitions and the Path Towards Mitochondrial Loss.</title>
        <authorList>
            <person name="Novak L.V.F."/>
            <person name="Treitli S.C."/>
            <person name="Pyrih J."/>
            <person name="Halakuc P."/>
            <person name="Pipaliya S.V."/>
            <person name="Vacek V."/>
            <person name="Brzon O."/>
            <person name="Soukal P."/>
            <person name="Eme L."/>
            <person name="Dacks J.B."/>
            <person name="Karnkowska A."/>
            <person name="Elias M."/>
            <person name="Hampl V."/>
        </authorList>
    </citation>
    <scope>NUCLEOTIDE SEQUENCE [LARGE SCALE GENOMIC DNA]</scope>
    <source>
        <strain evidence="1">NAU3</strain>
        <tissue evidence="1">Gut</tissue>
    </source>
</reference>
<dbReference type="EMBL" id="JARBJD010000028">
    <property type="protein sequence ID" value="KAK2959600.1"/>
    <property type="molecule type" value="Genomic_DNA"/>
</dbReference>
<keyword evidence="2" id="KW-1185">Reference proteome</keyword>
<name>A0ABQ9Y7C3_9EUKA</name>
<proteinExistence type="predicted"/>
<accession>A0ABQ9Y7C3</accession>
<evidence type="ECO:0000313" key="2">
    <source>
        <dbReference type="Proteomes" id="UP001281761"/>
    </source>
</evidence>
<gene>
    <name evidence="1" type="ORF">BLNAU_5378</name>
</gene>
<evidence type="ECO:0000313" key="1">
    <source>
        <dbReference type="EMBL" id="KAK2959600.1"/>
    </source>
</evidence>
<sequence>MGESTFIVNIELEDSEIVMTRLNLRNDAKNHSINQHNRELIKCEQKNYSSSFDFGKFFCLTSFADTRGCGCPHAQSVVCARPRSSSPTPSILSLLTSPSPIVTEHSRICSPSQSPLHPHQHTPTPNSFSDTFKCHCCQLRASVPRPNPYGRFPDPSSVSATGEASVDVAGECGVHVPKNRWRRDCNCDECSEVFESTGKRGSDVKLLNDTSSQIRFVFSEPIDSGRCVSSLNDKSTRLKFGSERQIFRKSSEVPFPASESVWNFRNCDTSEGTEVSWIDANNRRSSGRGTAPGCDPVPVFSYIIELLRGSTNPRDNSTFGEIAR</sequence>
<comment type="caution">
    <text evidence="1">The sequence shown here is derived from an EMBL/GenBank/DDBJ whole genome shotgun (WGS) entry which is preliminary data.</text>
</comment>
<protein>
    <submittedName>
        <fullName evidence="1">Uncharacterized protein</fullName>
    </submittedName>
</protein>